<reference evidence="5 6" key="1">
    <citation type="journal article" date="2023" name="Commun. Biol.">
        <title>Genome analysis of Parmales, the sister group of diatoms, reveals the evolutionary specialization of diatoms from phago-mixotrophs to photoautotrophs.</title>
        <authorList>
            <person name="Ban H."/>
            <person name="Sato S."/>
            <person name="Yoshikawa S."/>
            <person name="Yamada K."/>
            <person name="Nakamura Y."/>
            <person name="Ichinomiya M."/>
            <person name="Sato N."/>
            <person name="Blanc-Mathieu R."/>
            <person name="Endo H."/>
            <person name="Kuwata A."/>
            <person name="Ogata H."/>
        </authorList>
    </citation>
    <scope>NUCLEOTIDE SEQUENCE [LARGE SCALE GENOMIC DNA]</scope>
</reference>
<dbReference type="PANTHER" id="PTHR43004:SF6">
    <property type="entry name" value="FAD_NAD(P)-BINDING OXIDOREDUCTASE FAMILY PROTEIN"/>
    <property type="match status" value="1"/>
</dbReference>
<dbReference type="Gene3D" id="3.50.50.60">
    <property type="entry name" value="FAD/NAD(P)-binding domain"/>
    <property type="match status" value="1"/>
</dbReference>
<dbReference type="EMBL" id="BRYB01000994">
    <property type="protein sequence ID" value="GMI41330.1"/>
    <property type="molecule type" value="Genomic_DNA"/>
</dbReference>
<evidence type="ECO:0000313" key="6">
    <source>
        <dbReference type="Proteomes" id="UP001165060"/>
    </source>
</evidence>
<dbReference type="InterPro" id="IPR036188">
    <property type="entry name" value="FAD/NAD-bd_sf"/>
</dbReference>
<feature type="domain" description="FAD-binding" evidence="4">
    <location>
        <begin position="40"/>
        <end position="350"/>
    </location>
</feature>
<evidence type="ECO:0000256" key="2">
    <source>
        <dbReference type="ARBA" id="ARBA00022827"/>
    </source>
</evidence>
<keyword evidence="6" id="KW-1185">Reference proteome</keyword>
<feature type="region of interest" description="Disordered" evidence="3">
    <location>
        <begin position="137"/>
        <end position="156"/>
    </location>
</feature>
<feature type="compositionally biased region" description="Pro residues" evidence="3">
    <location>
        <begin position="138"/>
        <end position="154"/>
    </location>
</feature>
<accession>A0ABQ6N5F4</accession>
<comment type="caution">
    <text evidence="5">The sequence shown here is derived from an EMBL/GenBank/DDBJ whole genome shotgun (WGS) entry which is preliminary data.</text>
</comment>
<keyword evidence="2" id="KW-0274">FAD</keyword>
<dbReference type="InterPro" id="IPR050641">
    <property type="entry name" value="RIFMO-like"/>
</dbReference>
<proteinExistence type="predicted"/>
<feature type="non-terminal residue" evidence="5">
    <location>
        <position position="371"/>
    </location>
</feature>
<keyword evidence="1" id="KW-0285">Flavoprotein</keyword>
<evidence type="ECO:0000313" key="5">
    <source>
        <dbReference type="EMBL" id="GMI41330.1"/>
    </source>
</evidence>
<evidence type="ECO:0000256" key="3">
    <source>
        <dbReference type="SAM" id="MobiDB-lite"/>
    </source>
</evidence>
<dbReference type="Proteomes" id="UP001165060">
    <property type="component" value="Unassembled WGS sequence"/>
</dbReference>
<dbReference type="Gene3D" id="3.30.9.10">
    <property type="entry name" value="D-Amino Acid Oxidase, subunit A, domain 2"/>
    <property type="match status" value="1"/>
</dbReference>
<organism evidence="5 6">
    <name type="scientific">Tetraparma gracilis</name>
    <dbReference type="NCBI Taxonomy" id="2962635"/>
    <lineage>
        <taxon>Eukaryota</taxon>
        <taxon>Sar</taxon>
        <taxon>Stramenopiles</taxon>
        <taxon>Ochrophyta</taxon>
        <taxon>Bolidophyceae</taxon>
        <taxon>Parmales</taxon>
        <taxon>Triparmaceae</taxon>
        <taxon>Tetraparma</taxon>
    </lineage>
</organism>
<sequence>MLAALGSLGRQRQPSLHGSLRCLGGAALSGAPGVSTPVSTPVCIVGAGPTGLFLSALLTQYKVEHVLLDRNRRLPNHPQAHFLNTRSMELIQAHFPKLHAAVMKHSPPMDTWSSFQFCGGSLVSGVRLGIYDHFAASPPSPKDAPSDAPPPPPSAAYANLLASSPARCTHLAQNKFTRLLKSEAVDDGNVRFGAALDEIAAASPETGRRITATFSPSSPSSPSSPPSSPSSSSSSSPPVPLDVHCDYLVGCDGSNSLVRRSALSSSFEGSAGMQYLINIYFTIDSPALTAAILDAAGPSMLYFVYNSSVIAAFVAHDIDEGEWVAQVPFFPPFQSASDYTPERCRELVLAGIVGAGVASEGIAGDALTIKA</sequence>
<dbReference type="Pfam" id="PF01494">
    <property type="entry name" value="FAD_binding_3"/>
    <property type="match status" value="1"/>
</dbReference>
<evidence type="ECO:0000256" key="1">
    <source>
        <dbReference type="ARBA" id="ARBA00022630"/>
    </source>
</evidence>
<evidence type="ECO:0000259" key="4">
    <source>
        <dbReference type="Pfam" id="PF01494"/>
    </source>
</evidence>
<feature type="region of interest" description="Disordered" evidence="3">
    <location>
        <begin position="207"/>
        <end position="238"/>
    </location>
</feature>
<dbReference type="PRINTS" id="PR00420">
    <property type="entry name" value="RNGMNOXGNASE"/>
</dbReference>
<protein>
    <recommendedName>
        <fullName evidence="4">FAD-binding domain-containing protein</fullName>
    </recommendedName>
</protein>
<dbReference type="SUPFAM" id="SSF51905">
    <property type="entry name" value="FAD/NAD(P)-binding domain"/>
    <property type="match status" value="1"/>
</dbReference>
<dbReference type="InterPro" id="IPR002938">
    <property type="entry name" value="FAD-bd"/>
</dbReference>
<gene>
    <name evidence="5" type="ORF">TeGR_g12018</name>
</gene>
<name>A0ABQ6N5F4_9STRA</name>
<dbReference type="PANTHER" id="PTHR43004">
    <property type="entry name" value="TRK SYSTEM POTASSIUM UPTAKE PROTEIN"/>
    <property type="match status" value="1"/>
</dbReference>